<name>A0A6J5DAD1_9BURK</name>
<dbReference type="Proteomes" id="UP000494330">
    <property type="component" value="Unassembled WGS sequence"/>
</dbReference>
<dbReference type="AlphaFoldDB" id="A0A6J5DAD1"/>
<accession>A0A6J5DAD1</accession>
<keyword evidence="2" id="KW-1185">Reference proteome</keyword>
<protein>
    <recommendedName>
        <fullName evidence="3">DUF4747 domain-containing protein</fullName>
    </recommendedName>
</protein>
<evidence type="ECO:0008006" key="3">
    <source>
        <dbReference type="Google" id="ProtNLM"/>
    </source>
</evidence>
<dbReference type="EMBL" id="CABVQD010000001">
    <property type="protein sequence ID" value="VWB09913.1"/>
    <property type="molecule type" value="Genomic_DNA"/>
</dbReference>
<organism evidence="1 2">
    <name type="scientific">Burkholderia paludis</name>
    <dbReference type="NCBI Taxonomy" id="1506587"/>
    <lineage>
        <taxon>Bacteria</taxon>
        <taxon>Pseudomonadati</taxon>
        <taxon>Pseudomonadota</taxon>
        <taxon>Betaproteobacteria</taxon>
        <taxon>Burkholderiales</taxon>
        <taxon>Burkholderiaceae</taxon>
        <taxon>Burkholderia</taxon>
        <taxon>Burkholderia cepacia complex</taxon>
    </lineage>
</organism>
<proteinExistence type="predicted"/>
<reference evidence="1 2" key="1">
    <citation type="submission" date="2019-09" db="EMBL/GenBank/DDBJ databases">
        <authorList>
            <person name="Depoorter E."/>
        </authorList>
    </citation>
    <scope>NUCLEOTIDE SEQUENCE [LARGE SCALE GENOMIC DNA]</scope>
    <source>
        <strain evidence="1">LMG 30113</strain>
    </source>
</reference>
<gene>
    <name evidence="1" type="ORF">BPA30113_00161</name>
</gene>
<sequence>MLRAAYRSKRVVKIRGQFAGILGTFGRRIGSDFYYGEIFKFYNLKLTGKWLNVNEQAPAEEEDLQELNVPEHLKPGLEAFPFLLHSPTHTLFFLSQESDEHLGPVDAARYFRELLNQPRLAEKYGKIKITVVPDEDALKKILSLPDLRRLHIEISPPNPDDLNKLEKKIKERLKNQNAKKVVTVLVAEKGESLEPDEETRLLSEVAAINGYVEGRGATESGKVQTFSTKEHPMRAPSVYDPDVETVETALLGAAEKYLARLLGRRGTNRG</sequence>
<dbReference type="Pfam" id="PF15931">
    <property type="entry name" value="DUF4747"/>
    <property type="match status" value="1"/>
</dbReference>
<evidence type="ECO:0000313" key="2">
    <source>
        <dbReference type="Proteomes" id="UP000494330"/>
    </source>
</evidence>
<dbReference type="InterPro" id="IPR031832">
    <property type="entry name" value="DUF4747"/>
</dbReference>
<evidence type="ECO:0000313" key="1">
    <source>
        <dbReference type="EMBL" id="VWB09913.1"/>
    </source>
</evidence>